<dbReference type="EMBL" id="VSSQ01009084">
    <property type="protein sequence ID" value="MPM40668.1"/>
    <property type="molecule type" value="Genomic_DNA"/>
</dbReference>
<evidence type="ECO:0000313" key="3">
    <source>
        <dbReference type="EMBL" id="MPM40668.1"/>
    </source>
</evidence>
<comment type="caution">
    <text evidence="3">The sequence shown here is derived from an EMBL/GenBank/DDBJ whole genome shotgun (WGS) entry which is preliminary data.</text>
</comment>
<dbReference type="GO" id="GO:0033922">
    <property type="term" value="F:peptidoglycan beta-N-acetylmuramidase activity"/>
    <property type="evidence" value="ECO:0007669"/>
    <property type="project" value="InterPro"/>
</dbReference>
<dbReference type="PANTHER" id="PTHR42915">
    <property type="entry name" value="HYPOTHETICAL 460 KDA PROTEIN IN FEUA-SIGW INTERGENIC REGION [PRECURSOR]"/>
    <property type="match status" value="1"/>
</dbReference>
<dbReference type="InterPro" id="IPR048502">
    <property type="entry name" value="NamZ_N"/>
</dbReference>
<dbReference type="AlphaFoldDB" id="A0A644ZK15"/>
<dbReference type="InterPro" id="IPR008302">
    <property type="entry name" value="NamZ"/>
</dbReference>
<evidence type="ECO:0008006" key="4">
    <source>
        <dbReference type="Google" id="ProtNLM"/>
    </source>
</evidence>
<gene>
    <name evidence="3" type="ORF">SDC9_87314</name>
</gene>
<sequence length="326" mass="36674">MPEHGLFGAVTAGDDVKNDKYEGIEVRSLYGDTRRPTKAMLADIDVLAFDIQDVGTRHYTYVSTMAYAMEACAKEGKKFVVFDRPNPLGGDYEGPTLKNGFESFIGLYNVPLRHGLTVGEYARFINKEYKIGADLQVIPMKNWTKEMFFEQTGLPWVATSPNIPTETSAFCYAATGIVGDMNISVGIGTTKPFEYVGTPWLDKLAFAAKLNALEMPGVIFRPIAFIPNYGMYAGELCQGVQIHITDKRSFQPAHVGAQMVRLLMKDYPQRDLFPKRSSDGYKIDIALGESSLRYAEITLEDIFKRWDRENAYFAEKVQPYLLYPPK</sequence>
<evidence type="ECO:0000259" key="1">
    <source>
        <dbReference type="Pfam" id="PF07075"/>
    </source>
</evidence>
<dbReference type="Pfam" id="PF07075">
    <property type="entry name" value="NamZ_N"/>
    <property type="match status" value="1"/>
</dbReference>
<accession>A0A644ZK15</accession>
<feature type="domain" description="Peptidoglycan beta-N-acetylmuramidase NamZ N-terminal" evidence="1">
    <location>
        <begin position="2"/>
        <end position="165"/>
    </location>
</feature>
<feature type="domain" description="Peptidoglycan beta-N-acetylmuramidase NamZ C-terminal" evidence="2">
    <location>
        <begin position="170"/>
        <end position="323"/>
    </location>
</feature>
<organism evidence="3">
    <name type="scientific">bioreactor metagenome</name>
    <dbReference type="NCBI Taxonomy" id="1076179"/>
    <lineage>
        <taxon>unclassified sequences</taxon>
        <taxon>metagenomes</taxon>
        <taxon>ecological metagenomes</taxon>
    </lineage>
</organism>
<dbReference type="Gene3D" id="3.90.1150.140">
    <property type="match status" value="1"/>
</dbReference>
<reference evidence="3" key="1">
    <citation type="submission" date="2019-08" db="EMBL/GenBank/DDBJ databases">
        <authorList>
            <person name="Kucharzyk K."/>
            <person name="Murdoch R.W."/>
            <person name="Higgins S."/>
            <person name="Loffler F."/>
        </authorList>
    </citation>
    <scope>NUCLEOTIDE SEQUENCE</scope>
</reference>
<dbReference type="PANTHER" id="PTHR42915:SF1">
    <property type="entry name" value="PEPTIDOGLYCAN BETA-N-ACETYLMURAMIDASE NAMZ"/>
    <property type="match status" value="1"/>
</dbReference>
<evidence type="ECO:0000259" key="2">
    <source>
        <dbReference type="Pfam" id="PF20732"/>
    </source>
</evidence>
<protein>
    <recommendedName>
        <fullName evidence="4">DUF1343 domain-containing protein</fullName>
    </recommendedName>
</protein>
<dbReference type="Pfam" id="PF20732">
    <property type="entry name" value="NamZ_C"/>
    <property type="match status" value="1"/>
</dbReference>
<dbReference type="InterPro" id="IPR048503">
    <property type="entry name" value="NamZ_C"/>
</dbReference>
<name>A0A644ZK15_9ZZZZ</name>
<proteinExistence type="predicted"/>
<dbReference type="Gene3D" id="3.40.50.12170">
    <property type="entry name" value="Uncharacterised protein PF07075, DUF1343"/>
    <property type="match status" value="1"/>
</dbReference>